<evidence type="ECO:0000313" key="2">
    <source>
        <dbReference type="EMBL" id="UJO19259.1"/>
    </source>
</evidence>
<dbReference type="PROSITE" id="PS50231">
    <property type="entry name" value="RICIN_B_LECTIN"/>
    <property type="match status" value="1"/>
</dbReference>
<evidence type="ECO:0000313" key="3">
    <source>
        <dbReference type="Proteomes" id="UP000756132"/>
    </source>
</evidence>
<accession>A0A9Q8PB56</accession>
<dbReference type="OrthoDB" id="26589at2759"/>
<dbReference type="GeneID" id="71987440"/>
<dbReference type="Proteomes" id="UP000756132">
    <property type="component" value="Chromosome 6"/>
</dbReference>
<dbReference type="Gene3D" id="2.80.10.50">
    <property type="match status" value="1"/>
</dbReference>
<dbReference type="EMBL" id="CP090168">
    <property type="protein sequence ID" value="UJO19259.1"/>
    <property type="molecule type" value="Genomic_DNA"/>
</dbReference>
<organism evidence="2 3">
    <name type="scientific">Passalora fulva</name>
    <name type="common">Tomato leaf mold</name>
    <name type="synonym">Cladosporium fulvum</name>
    <dbReference type="NCBI Taxonomy" id="5499"/>
    <lineage>
        <taxon>Eukaryota</taxon>
        <taxon>Fungi</taxon>
        <taxon>Dikarya</taxon>
        <taxon>Ascomycota</taxon>
        <taxon>Pezizomycotina</taxon>
        <taxon>Dothideomycetes</taxon>
        <taxon>Dothideomycetidae</taxon>
        <taxon>Mycosphaerellales</taxon>
        <taxon>Mycosphaerellaceae</taxon>
        <taxon>Fulvia</taxon>
    </lineage>
</organism>
<dbReference type="InterPro" id="IPR035992">
    <property type="entry name" value="Ricin_B-like_lectins"/>
</dbReference>
<keyword evidence="3" id="KW-1185">Reference proteome</keyword>
<dbReference type="Pfam" id="PF14200">
    <property type="entry name" value="RicinB_lectin_2"/>
    <property type="match status" value="1"/>
</dbReference>
<name>A0A9Q8PB56_PASFU</name>
<reference evidence="2" key="1">
    <citation type="submission" date="2021-12" db="EMBL/GenBank/DDBJ databases">
        <authorList>
            <person name="Zaccaron A."/>
            <person name="Stergiopoulos I."/>
        </authorList>
    </citation>
    <scope>NUCLEOTIDE SEQUENCE</scope>
    <source>
        <strain evidence="2">Race5_Kim</strain>
    </source>
</reference>
<gene>
    <name evidence="2" type="ORF">CLAFUR5_07562</name>
</gene>
<reference evidence="2" key="2">
    <citation type="journal article" date="2022" name="Microb. Genom.">
        <title>A chromosome-scale genome assembly of the tomato pathogen Cladosporium fulvum reveals a compartmentalized genome architecture and the presence of a dispensable chromosome.</title>
        <authorList>
            <person name="Zaccaron A.Z."/>
            <person name="Chen L.H."/>
            <person name="Samaras A."/>
            <person name="Stergiopoulos I."/>
        </authorList>
    </citation>
    <scope>NUCLEOTIDE SEQUENCE</scope>
    <source>
        <strain evidence="2">Race5_Kim</strain>
    </source>
</reference>
<dbReference type="SUPFAM" id="SSF50370">
    <property type="entry name" value="Ricin B-like lectins"/>
    <property type="match status" value="1"/>
</dbReference>
<dbReference type="AlphaFoldDB" id="A0A9Q8PB56"/>
<dbReference type="InterPro" id="IPR000772">
    <property type="entry name" value="Ricin_B_lectin"/>
</dbReference>
<dbReference type="CDD" id="cd00161">
    <property type="entry name" value="beta-trefoil_Ricin-like"/>
    <property type="match status" value="1"/>
</dbReference>
<proteinExistence type="predicted"/>
<dbReference type="KEGG" id="ffu:CLAFUR5_07562"/>
<sequence length="132" mass="13975">MISTVGSGEVIDAGNSSSMLQLSTEVSSKTQLWEFLPAPGGWLKIRNVGSGQLMMVSSASQDAGATVEQDEDYGDDGQLWRVQDMEGSGQFLIRNKATDVVASVDGQMVVQQAALNGSTSQLWKLLASVPPP</sequence>
<dbReference type="RefSeq" id="XP_047763625.1">
    <property type="nucleotide sequence ID" value="XM_047906710.1"/>
</dbReference>
<evidence type="ECO:0000259" key="1">
    <source>
        <dbReference type="Pfam" id="PF14200"/>
    </source>
</evidence>
<protein>
    <recommendedName>
        <fullName evidence="1">Ricin B lectin domain-containing protein</fullName>
    </recommendedName>
</protein>
<feature type="domain" description="Ricin B lectin" evidence="1">
    <location>
        <begin position="30"/>
        <end position="105"/>
    </location>
</feature>